<dbReference type="InterPro" id="IPR046533">
    <property type="entry name" value="DUF6598"/>
</dbReference>
<sequence length="251" mass="27969">MTCDMLQIFSLKLAKSPVTASNGSIELYGFMAARDEYDLKLNYVFNRGREDPVVVQEGSIIQMTGPRRGIAFHCDVLLEFDMRIRNGEREEDDAQLIDGMSEVRGMFMPWEPTPVRLDGDCGAVEVSSALVSNAVAAIVEVIVVSEVRTGFDLSLSSVICAVGAHEFQLFHGSVGDWWGERRFAIAVTLDTMMHLKFVVGHKGSGGNVKRRCSFRAKINGQVRRRIKVELASISVKELRDLELEKMESTFS</sequence>
<accession>R7WBS9</accession>
<proteinExistence type="predicted"/>
<organism evidence="2">
    <name type="scientific">Aegilops tauschii</name>
    <name type="common">Tausch's goatgrass</name>
    <name type="synonym">Aegilops squarrosa</name>
    <dbReference type="NCBI Taxonomy" id="37682"/>
    <lineage>
        <taxon>Eukaryota</taxon>
        <taxon>Viridiplantae</taxon>
        <taxon>Streptophyta</taxon>
        <taxon>Embryophyta</taxon>
        <taxon>Tracheophyta</taxon>
        <taxon>Spermatophyta</taxon>
        <taxon>Magnoliopsida</taxon>
        <taxon>Liliopsida</taxon>
        <taxon>Poales</taxon>
        <taxon>Poaceae</taxon>
        <taxon>BOP clade</taxon>
        <taxon>Pooideae</taxon>
        <taxon>Triticodae</taxon>
        <taxon>Triticeae</taxon>
        <taxon>Triticinae</taxon>
        <taxon>Aegilops</taxon>
    </lineage>
</organism>
<protein>
    <recommendedName>
        <fullName evidence="1">DUF6598 domain-containing protein</fullName>
    </recommendedName>
</protein>
<evidence type="ECO:0000259" key="1">
    <source>
        <dbReference type="Pfam" id="PF20241"/>
    </source>
</evidence>
<evidence type="ECO:0000313" key="2">
    <source>
        <dbReference type="EnsemblPlants" id="EMT19901"/>
    </source>
</evidence>
<dbReference type="PANTHER" id="PTHR33065">
    <property type="entry name" value="OS07G0486400 PROTEIN"/>
    <property type="match status" value="1"/>
</dbReference>
<feature type="domain" description="DUF6598" evidence="1">
    <location>
        <begin position="5"/>
        <end position="236"/>
    </location>
</feature>
<dbReference type="Pfam" id="PF20241">
    <property type="entry name" value="DUF6598"/>
    <property type="match status" value="1"/>
</dbReference>
<dbReference type="EnsemblPlants" id="EMT19901">
    <property type="protein sequence ID" value="EMT19901"/>
    <property type="gene ID" value="F775_18075"/>
</dbReference>
<reference evidence="2" key="1">
    <citation type="submission" date="2015-06" db="UniProtKB">
        <authorList>
            <consortium name="EnsemblPlants"/>
        </authorList>
    </citation>
    <scope>IDENTIFICATION</scope>
</reference>
<dbReference type="AlphaFoldDB" id="R7WBS9"/>
<dbReference type="PANTHER" id="PTHR33065:SF203">
    <property type="entry name" value="DUF6598 DOMAIN-CONTAINING PROTEIN"/>
    <property type="match status" value="1"/>
</dbReference>
<name>R7WBS9_AEGTA</name>